<dbReference type="STRING" id="5286.A0A0K3CDK0"/>
<dbReference type="SUPFAM" id="SSF141678">
    <property type="entry name" value="MAL13P1.257-like"/>
    <property type="match status" value="1"/>
</dbReference>
<keyword evidence="3" id="KW-0862">Zinc</keyword>
<protein>
    <submittedName>
        <fullName evidence="4">BY PROTMAP: gi|472585832|gb|EMS23374.1| DUF866 family protein [Rhodosporidium toruloides NP11]</fullName>
    </submittedName>
</protein>
<reference evidence="4 5" key="1">
    <citation type="submission" date="2015-07" db="EMBL/GenBank/DDBJ databases">
        <authorList>
            <person name="Cajimat M.N.B."/>
            <person name="Milazzo M.L."/>
            <person name="Fulhorst C.F."/>
        </authorList>
    </citation>
    <scope>NUCLEOTIDE SEQUENCE [LARGE SCALE GENOMIC DNA]</scope>
    <source>
        <strain evidence="4">Single colony</strain>
    </source>
</reference>
<dbReference type="Pfam" id="PF05907">
    <property type="entry name" value="CXXC_Zn-b_euk"/>
    <property type="match status" value="1"/>
</dbReference>
<keyword evidence="5" id="KW-1185">Reference proteome</keyword>
<evidence type="ECO:0000313" key="5">
    <source>
        <dbReference type="Proteomes" id="UP000199069"/>
    </source>
</evidence>
<dbReference type="PANTHER" id="PTHR12857">
    <property type="entry name" value="CXXC MOTIF CONTAINING ZINC BINDING PROTEIN"/>
    <property type="match status" value="1"/>
</dbReference>
<dbReference type="OMA" id="TAHFVWR"/>
<organism evidence="4 5">
    <name type="scientific">Rhodotorula toruloides</name>
    <name type="common">Yeast</name>
    <name type="synonym">Rhodosporidium toruloides</name>
    <dbReference type="NCBI Taxonomy" id="5286"/>
    <lineage>
        <taxon>Eukaryota</taxon>
        <taxon>Fungi</taxon>
        <taxon>Dikarya</taxon>
        <taxon>Basidiomycota</taxon>
        <taxon>Pucciniomycotina</taxon>
        <taxon>Microbotryomycetes</taxon>
        <taxon>Sporidiobolales</taxon>
        <taxon>Sporidiobolaceae</taxon>
        <taxon>Rhodotorula</taxon>
    </lineage>
</organism>
<dbReference type="PANTHER" id="PTHR12857:SF0">
    <property type="entry name" value="CXXC MOTIF CONTAINING ZINC BINDING PROTEIN"/>
    <property type="match status" value="1"/>
</dbReference>
<evidence type="ECO:0000313" key="4">
    <source>
        <dbReference type="EMBL" id="CTR06630.1"/>
    </source>
</evidence>
<dbReference type="InterPro" id="IPR008584">
    <property type="entry name" value="CXXC_Zn-binding_euk"/>
</dbReference>
<evidence type="ECO:0000256" key="1">
    <source>
        <dbReference type="ARBA" id="ARBA00007818"/>
    </source>
</evidence>
<dbReference type="AlphaFoldDB" id="A0A0K3CDK0"/>
<dbReference type="Proteomes" id="UP000199069">
    <property type="component" value="Unassembled WGS sequence"/>
</dbReference>
<proteinExistence type="inferred from homology"/>
<dbReference type="GO" id="GO:0008270">
    <property type="term" value="F:zinc ion binding"/>
    <property type="evidence" value="ECO:0007669"/>
    <property type="project" value="TreeGrafter"/>
</dbReference>
<sequence length="147" mass="16218">MVKLAVQLKATLEGLTDLKPIGDNFNWLFKVRCSGCREEHPNWMGIDATETRDISGSRGEANLVWRCQLCKKESNVSFDDSFKRSSASYTAEDSEEQRFATLAVLECRGCELTEFDPKGVWSAKGAESGTAGAGVSIMEVETRISRA</sequence>
<keyword evidence="2" id="KW-0479">Metal-binding</keyword>
<accession>A0A0K3CDK0</accession>
<comment type="similarity">
    <text evidence="1">Belongs to the UPF0587 family.</text>
</comment>
<evidence type="ECO:0000256" key="3">
    <source>
        <dbReference type="ARBA" id="ARBA00022833"/>
    </source>
</evidence>
<dbReference type="EMBL" id="CWKI01000005">
    <property type="protein sequence ID" value="CTR06630.1"/>
    <property type="molecule type" value="Genomic_DNA"/>
</dbReference>
<name>A0A0K3CDK0_RHOTO</name>
<gene>
    <name evidence="4" type="primary">FGENESH: predicted gene_5.36</name>
    <name evidence="4" type="ORF">BN2166_0024910</name>
</gene>
<evidence type="ECO:0000256" key="2">
    <source>
        <dbReference type="ARBA" id="ARBA00022723"/>
    </source>
</evidence>